<feature type="domain" description="F5/8 type C" evidence="23">
    <location>
        <begin position="273"/>
        <end position="415"/>
    </location>
</feature>
<dbReference type="InterPro" id="IPR023352">
    <property type="entry name" value="MAPEG-like_dom_sf"/>
</dbReference>
<comment type="caution">
    <text evidence="24">The sequence shown here is derived from an EMBL/GenBank/DDBJ whole genome shotgun (WGS) entry which is preliminary data.</text>
</comment>
<dbReference type="CDD" id="cd00057">
    <property type="entry name" value="FA58C"/>
    <property type="match status" value="1"/>
</dbReference>
<evidence type="ECO:0000256" key="12">
    <source>
        <dbReference type="ARBA" id="ARBA00023239"/>
    </source>
</evidence>
<dbReference type="GO" id="GO:0006629">
    <property type="term" value="P:lipid metabolic process"/>
    <property type="evidence" value="ECO:0007669"/>
    <property type="project" value="UniProtKB-KW"/>
</dbReference>
<evidence type="ECO:0000256" key="2">
    <source>
        <dbReference type="ARBA" id="ARBA00010459"/>
    </source>
</evidence>
<dbReference type="FunFam" id="1.20.120.550:FF:000004">
    <property type="entry name" value="Microsomal glutathione S-transferase 3"/>
    <property type="match status" value="1"/>
</dbReference>
<keyword evidence="8" id="KW-0443">Lipid metabolism</keyword>
<dbReference type="InterPro" id="IPR000421">
    <property type="entry name" value="FA58C"/>
</dbReference>
<comment type="subcellular location">
    <subcellularLocation>
        <location evidence="1">Mitochondrion outer membrane</location>
        <topology evidence="1">Multi-pass membrane protein</topology>
    </subcellularLocation>
</comment>
<evidence type="ECO:0000256" key="15">
    <source>
        <dbReference type="ARBA" id="ARBA00037916"/>
    </source>
</evidence>
<keyword evidence="6" id="KW-1133">Transmembrane helix</keyword>
<evidence type="ECO:0000259" key="23">
    <source>
        <dbReference type="PROSITE" id="PS50022"/>
    </source>
</evidence>
<evidence type="ECO:0000256" key="3">
    <source>
        <dbReference type="ARBA" id="ARBA00022679"/>
    </source>
</evidence>
<keyword evidence="5" id="KW-1000">Mitochondrion outer membrane</keyword>
<dbReference type="PROSITE" id="PS01286">
    <property type="entry name" value="FA58C_2"/>
    <property type="match status" value="1"/>
</dbReference>
<dbReference type="PROSITE" id="PS50022">
    <property type="entry name" value="FA58C_3"/>
    <property type="match status" value="2"/>
</dbReference>
<keyword evidence="12" id="KW-0456">Lyase</keyword>
<dbReference type="GO" id="GO:0016491">
    <property type="term" value="F:oxidoreductase activity"/>
    <property type="evidence" value="ECO:0007669"/>
    <property type="project" value="UniProtKB-KW"/>
</dbReference>
<keyword evidence="10" id="KW-0472">Membrane</keyword>
<evidence type="ECO:0000256" key="13">
    <source>
        <dbReference type="ARBA" id="ARBA00023288"/>
    </source>
</evidence>
<sequence>MSALALPSEYGYVILTGISSIFMVTYLAVQVGKARKKFNVNYPKMYDDSQPLFNCYQRAHQNTLEMYPQFLMLLFVGGLRHPCISSIAGIVWIISRFFYAFGYYTGDPKNRMRGSFGYGGSIVLILCASQDQVPEIICNVIWNGTDSLSSGDVLSYNVCINHAMSSHANASNVRLRWMFPNNLKFQTLNQSVGPKISIEVYSSYFDVQVPYLYQQQQVCCNLMFVFDPDLSLSPGRHFITIHTQLSWDGHPIFGTRYTNDWGTLSYSIEVPGCSAELGVSSGYIRDHQMTSSSHIIGHEPFKARLNISDGWCAAVLDEAQFLQIDFIHEVRITKLLVQGLNAHVGVELFVVEYSLDDKNWRNYTEYGTTRIFNHTLSEDSGVIHWLAKPFKAYNVRLRPTRWNTSICLKVEIYGCENLKTQASCILPLGMESGFITDEALSTRQGTSNRYDSRLRKEANEFGGWLASHVAGEDYLQIDLAVLYSFTKIAVEGQWSETGMANNFVRKYTVMISNDSLVWQNYTENGKLKIFDGPTSSSAAIYPTFVKLAEPVVTRYIRILPRKQSDPFHVMRLEVYGCLKEPMPSYFVPDDFSRRSYLLNNLTGDFYVCLYSDDRTKSSCQYTRDGYTWKKLSKRIVKVLALDSRNFAIYGLDRSNSYLRLSGNDWTVISLKQWERVQLSLTVILARDVPENLLRKDHIGGEIYESSNGYQWAVSHPGVNMKSPGGNWVLVATWKCCNH</sequence>
<evidence type="ECO:0000256" key="11">
    <source>
        <dbReference type="ARBA" id="ARBA00023139"/>
    </source>
</evidence>
<comment type="catalytic activity">
    <reaction evidence="19">
        <text>15-deoxy-Delta(12,14)-prostaglandin J2 + glutathione = 15-deoxy-Delta(12,14)-prostaglandin J2-S-(R)-glutathione</text>
        <dbReference type="Rhea" id="RHEA:75963"/>
        <dbReference type="ChEBI" id="CHEBI:57925"/>
        <dbReference type="ChEBI" id="CHEBI:85236"/>
        <dbReference type="ChEBI" id="CHEBI:194498"/>
    </reaction>
    <physiologicalReaction direction="left-to-right" evidence="19">
        <dbReference type="Rhea" id="RHEA:75964"/>
    </physiologicalReaction>
</comment>
<keyword evidence="9" id="KW-0496">Mitochondrion</keyword>
<dbReference type="Proteomes" id="UP001152795">
    <property type="component" value="Unassembled WGS sequence"/>
</dbReference>
<evidence type="ECO:0000256" key="16">
    <source>
        <dbReference type="ARBA" id="ARBA00039056"/>
    </source>
</evidence>
<comment type="similarity">
    <text evidence="2">Belongs to the MAPEG family.</text>
</comment>
<evidence type="ECO:0000256" key="5">
    <source>
        <dbReference type="ARBA" id="ARBA00022787"/>
    </source>
</evidence>
<keyword evidence="25" id="KW-1185">Reference proteome</keyword>
<evidence type="ECO:0000256" key="20">
    <source>
        <dbReference type="ARBA" id="ARBA00069748"/>
    </source>
</evidence>
<dbReference type="Pfam" id="PF00754">
    <property type="entry name" value="F5_F8_type_C"/>
    <property type="match status" value="2"/>
</dbReference>
<proteinExistence type="inferred from homology"/>
<dbReference type="GO" id="GO:0004464">
    <property type="term" value="F:leukotriene-C4 synthase activity"/>
    <property type="evidence" value="ECO:0007669"/>
    <property type="project" value="UniProtKB-EC"/>
</dbReference>
<evidence type="ECO:0000313" key="24">
    <source>
        <dbReference type="EMBL" id="CAB3994966.1"/>
    </source>
</evidence>
<evidence type="ECO:0000256" key="8">
    <source>
        <dbReference type="ARBA" id="ARBA00023098"/>
    </source>
</evidence>
<evidence type="ECO:0000256" key="21">
    <source>
        <dbReference type="ARBA" id="ARBA00075145"/>
    </source>
</evidence>
<evidence type="ECO:0000256" key="1">
    <source>
        <dbReference type="ARBA" id="ARBA00004374"/>
    </source>
</evidence>
<dbReference type="Pfam" id="PF01124">
    <property type="entry name" value="MAPEG"/>
    <property type="match status" value="1"/>
</dbReference>
<name>A0A7D9DXB9_PARCT</name>
<keyword evidence="13" id="KW-0449">Lipoprotein</keyword>
<evidence type="ECO:0000256" key="7">
    <source>
        <dbReference type="ARBA" id="ARBA00023002"/>
    </source>
</evidence>
<evidence type="ECO:0000256" key="22">
    <source>
        <dbReference type="ARBA" id="ARBA00076908"/>
    </source>
</evidence>
<organism evidence="24 25">
    <name type="scientific">Paramuricea clavata</name>
    <name type="common">Red gorgonian</name>
    <name type="synonym">Violescent sea-whip</name>
    <dbReference type="NCBI Taxonomy" id="317549"/>
    <lineage>
        <taxon>Eukaryota</taxon>
        <taxon>Metazoa</taxon>
        <taxon>Cnidaria</taxon>
        <taxon>Anthozoa</taxon>
        <taxon>Octocorallia</taxon>
        <taxon>Malacalcyonacea</taxon>
        <taxon>Plexauridae</taxon>
        <taxon>Paramuricea</taxon>
    </lineage>
</organism>
<evidence type="ECO:0000256" key="14">
    <source>
        <dbReference type="ARBA" id="ARBA00037884"/>
    </source>
</evidence>
<dbReference type="Gene3D" id="2.60.120.260">
    <property type="entry name" value="Galactose-binding domain-like"/>
    <property type="match status" value="2"/>
</dbReference>
<dbReference type="PANTHER" id="PTHR24543">
    <property type="entry name" value="MULTICOPPER OXIDASE-RELATED"/>
    <property type="match status" value="1"/>
</dbReference>
<dbReference type="SUPFAM" id="SSF161084">
    <property type="entry name" value="MAPEG domain-like"/>
    <property type="match status" value="1"/>
</dbReference>
<dbReference type="EMBL" id="CACRXK020002572">
    <property type="protein sequence ID" value="CAB3994966.1"/>
    <property type="molecule type" value="Genomic_DNA"/>
</dbReference>
<comment type="pathway">
    <text evidence="15">Lipid metabolism; arachidonate metabolism.</text>
</comment>
<dbReference type="SUPFAM" id="SSF49785">
    <property type="entry name" value="Galactose-binding domain-like"/>
    <property type="match status" value="2"/>
</dbReference>
<dbReference type="SMART" id="SM00231">
    <property type="entry name" value="FA58C"/>
    <property type="match status" value="2"/>
</dbReference>
<evidence type="ECO:0000313" key="25">
    <source>
        <dbReference type="Proteomes" id="UP001152795"/>
    </source>
</evidence>
<dbReference type="GO" id="GO:0016740">
    <property type="term" value="F:transferase activity"/>
    <property type="evidence" value="ECO:0007669"/>
    <property type="project" value="UniProtKB-KW"/>
</dbReference>
<accession>A0A7D9DXB9</accession>
<dbReference type="PANTHER" id="PTHR24543:SF291">
    <property type="entry name" value="SMOKE ALARM, ISOFORM D"/>
    <property type="match status" value="1"/>
</dbReference>
<evidence type="ECO:0000256" key="4">
    <source>
        <dbReference type="ARBA" id="ARBA00022692"/>
    </source>
</evidence>
<keyword evidence="3" id="KW-0808">Transferase</keyword>
<dbReference type="EC" id="4.4.1.20" evidence="16"/>
<keyword evidence="11" id="KW-0564">Palmitate</keyword>
<dbReference type="Gene3D" id="1.20.120.550">
    <property type="entry name" value="Membrane associated eicosanoid/glutathione metabolism-like domain"/>
    <property type="match status" value="1"/>
</dbReference>
<dbReference type="AlphaFoldDB" id="A0A7D9DXB9"/>
<comment type="pathway">
    <text evidence="14">Lipid metabolism; leukotriene C4 biosynthesis.</text>
</comment>
<evidence type="ECO:0000256" key="19">
    <source>
        <dbReference type="ARBA" id="ARBA00051411"/>
    </source>
</evidence>
<gene>
    <name evidence="24" type="ORF">PACLA_8A040809</name>
</gene>
<comment type="catalytic activity">
    <reaction evidence="17">
        <text>(5S)-hydroperoxy-(6E,8Z,11Z,14Z)-eicosatetraenoate + 2 glutathione = (5S)-hydroxy-(6E,8Z,11Z,14Z)-eicosatetraenoate + glutathione disulfide + H2O</text>
        <dbReference type="Rhea" id="RHEA:48620"/>
        <dbReference type="ChEBI" id="CHEBI:15377"/>
        <dbReference type="ChEBI" id="CHEBI:57450"/>
        <dbReference type="ChEBI" id="CHEBI:57925"/>
        <dbReference type="ChEBI" id="CHEBI:58297"/>
        <dbReference type="ChEBI" id="CHEBI:90632"/>
    </reaction>
    <physiologicalReaction direction="left-to-right" evidence="17">
        <dbReference type="Rhea" id="RHEA:48621"/>
    </physiologicalReaction>
</comment>
<reference evidence="24" key="1">
    <citation type="submission" date="2020-04" db="EMBL/GenBank/DDBJ databases">
        <authorList>
            <person name="Alioto T."/>
            <person name="Alioto T."/>
            <person name="Gomez Garrido J."/>
        </authorList>
    </citation>
    <scope>NUCLEOTIDE SEQUENCE</scope>
    <source>
        <strain evidence="24">A484AB</strain>
    </source>
</reference>
<evidence type="ECO:0000256" key="17">
    <source>
        <dbReference type="ARBA" id="ARBA00043664"/>
    </source>
</evidence>
<evidence type="ECO:0000256" key="6">
    <source>
        <dbReference type="ARBA" id="ARBA00022989"/>
    </source>
</evidence>
<keyword evidence="7" id="KW-0560">Oxidoreductase</keyword>
<evidence type="ECO:0000256" key="10">
    <source>
        <dbReference type="ARBA" id="ARBA00023136"/>
    </source>
</evidence>
<keyword evidence="4" id="KW-0812">Transmembrane</keyword>
<dbReference type="OrthoDB" id="6262482at2759"/>
<evidence type="ECO:0000256" key="18">
    <source>
        <dbReference type="ARBA" id="ARBA00049298"/>
    </source>
</evidence>
<dbReference type="InterPro" id="IPR008979">
    <property type="entry name" value="Galactose-bd-like_sf"/>
</dbReference>
<protein>
    <recommendedName>
        <fullName evidence="20">Glutathione S-transferase 3, mitochondrial</fullName>
        <ecNumber evidence="16">4.4.1.20</ecNumber>
    </recommendedName>
    <alternativeName>
        <fullName evidence="21">Glutathione peroxidase MGST3</fullName>
    </alternativeName>
    <alternativeName>
        <fullName evidence="22">LTC4 synthase MGST3</fullName>
    </alternativeName>
</protein>
<evidence type="ECO:0000256" key="9">
    <source>
        <dbReference type="ARBA" id="ARBA00023128"/>
    </source>
</evidence>
<dbReference type="InterPro" id="IPR001129">
    <property type="entry name" value="Membr-assoc_MAPEG"/>
</dbReference>
<comment type="catalytic activity">
    <reaction evidence="18">
        <text>leukotriene C4 = leukotriene A4 + glutathione</text>
        <dbReference type="Rhea" id="RHEA:17617"/>
        <dbReference type="ChEBI" id="CHEBI:57463"/>
        <dbReference type="ChEBI" id="CHEBI:57925"/>
        <dbReference type="ChEBI" id="CHEBI:57973"/>
        <dbReference type="EC" id="4.4.1.20"/>
    </reaction>
    <physiologicalReaction direction="right-to-left" evidence="18">
        <dbReference type="Rhea" id="RHEA:17619"/>
    </physiologicalReaction>
</comment>
<feature type="domain" description="F5/8 type C" evidence="23">
    <location>
        <begin position="424"/>
        <end position="577"/>
    </location>
</feature>
<dbReference type="GO" id="GO:0005741">
    <property type="term" value="C:mitochondrial outer membrane"/>
    <property type="evidence" value="ECO:0007669"/>
    <property type="project" value="UniProtKB-SubCell"/>
</dbReference>